<accession>A0A420UVD2</accession>
<keyword evidence="5" id="KW-1185">Reference proteome</keyword>
<feature type="domain" description="DUF3048" evidence="2">
    <location>
        <begin position="46"/>
        <end position="177"/>
    </location>
</feature>
<gene>
    <name evidence="4" type="ORF">SFRA_029605</name>
</gene>
<feature type="chain" id="PRO_5043190158" evidence="1">
    <location>
        <begin position="27"/>
        <end position="322"/>
    </location>
</feature>
<dbReference type="OrthoDB" id="9779102at2"/>
<evidence type="ECO:0000259" key="3">
    <source>
        <dbReference type="Pfam" id="PF17479"/>
    </source>
</evidence>
<dbReference type="Pfam" id="PF11258">
    <property type="entry name" value="DUF3048"/>
    <property type="match status" value="1"/>
</dbReference>
<dbReference type="EMBL" id="JNAD02000018">
    <property type="protein sequence ID" value="RKM91260.1"/>
    <property type="molecule type" value="Genomic_DNA"/>
</dbReference>
<dbReference type="Pfam" id="PF17479">
    <property type="entry name" value="DUF3048_C"/>
    <property type="match status" value="1"/>
</dbReference>
<organism evidence="4 5">
    <name type="scientific">Streptomyces xinghaiensis</name>
    <dbReference type="NCBI Taxonomy" id="1038928"/>
    <lineage>
        <taxon>Bacteria</taxon>
        <taxon>Bacillati</taxon>
        <taxon>Actinomycetota</taxon>
        <taxon>Actinomycetes</taxon>
        <taxon>Kitasatosporales</taxon>
        <taxon>Streptomycetaceae</taxon>
        <taxon>Streptomyces</taxon>
    </lineage>
</organism>
<dbReference type="InterPro" id="IPR021416">
    <property type="entry name" value="DUF3048_N"/>
</dbReference>
<dbReference type="SUPFAM" id="SSF159774">
    <property type="entry name" value="YerB-like"/>
    <property type="match status" value="1"/>
</dbReference>
<feature type="signal peptide" evidence="1">
    <location>
        <begin position="1"/>
        <end position="26"/>
    </location>
</feature>
<evidence type="ECO:0000313" key="4">
    <source>
        <dbReference type="EMBL" id="RKM91260.1"/>
    </source>
</evidence>
<reference evidence="4 5" key="1">
    <citation type="journal article" date="2014" name="Genome Announc.">
        <title>Draft Genome Sequence of Streptomyces fradiae ATCC 19609, a Strain Highly Sensitive to Antibiotics.</title>
        <authorList>
            <person name="Bekker O.B."/>
            <person name="Klimina K.M."/>
            <person name="Vatlin A.A."/>
            <person name="Zakharevich N.V."/>
            <person name="Kasianov A.S."/>
            <person name="Danilenko V.N."/>
        </authorList>
    </citation>
    <scope>NUCLEOTIDE SEQUENCE [LARGE SCALE GENOMIC DNA]</scope>
    <source>
        <strain evidence="4 5">ATCC 19609</strain>
    </source>
</reference>
<evidence type="ECO:0000313" key="5">
    <source>
        <dbReference type="Proteomes" id="UP000028058"/>
    </source>
</evidence>
<dbReference type="PROSITE" id="PS51257">
    <property type="entry name" value="PROKAR_LIPOPROTEIN"/>
    <property type="match status" value="1"/>
</dbReference>
<dbReference type="Gene3D" id="3.50.90.10">
    <property type="entry name" value="YerB-like"/>
    <property type="match status" value="1"/>
</dbReference>
<protein>
    <submittedName>
        <fullName evidence="4">DUF3048 domain-containing protein</fullName>
    </submittedName>
</protein>
<proteinExistence type="predicted"/>
<dbReference type="AlphaFoldDB" id="A0A420UVD2"/>
<comment type="caution">
    <text evidence="4">The sequence shown here is derived from an EMBL/GenBank/DDBJ whole genome shotgun (WGS) entry which is preliminary data.</text>
</comment>
<dbReference type="InterPro" id="IPR035328">
    <property type="entry name" value="DUF3048_C"/>
</dbReference>
<keyword evidence="1" id="KW-0732">Signal</keyword>
<evidence type="ECO:0000256" key="1">
    <source>
        <dbReference type="SAM" id="SignalP"/>
    </source>
</evidence>
<dbReference type="InterPro" id="IPR023158">
    <property type="entry name" value="YerB-like_sf"/>
</dbReference>
<sequence length="322" mass="34527">MRRRAAMARTATRRTVLLTAALSLLAAACQTEDGDGDGDGRSPFTGEQGAGEKVLAVKIDNVRAARPHTGLDKADIVYIEQVEAGLTRILAILASDLPESLGPVRSARESDLELLRQFGTPALAYSGVQSRLRPLVEAAPLIPLPPGELTDGYVRDPSRSAPHNLYLRPDRALRAASGASAPRDIGFRFGSAPSGGRKTGERTVRFPAASFTFDWSSSEKRWLVSMDGSPARTNGSDRLSAATVVVQYVTVRPSDYGDRSGSNTPYTETVGSGRALVLRDGREYEAEWSRPSASAGTTFTDTEGRRLPFARGPVWVVLAPVD</sequence>
<feature type="domain" description="DUF3048" evidence="3">
    <location>
        <begin position="203"/>
        <end position="316"/>
    </location>
</feature>
<name>A0A420UVD2_9ACTN</name>
<evidence type="ECO:0000259" key="2">
    <source>
        <dbReference type="Pfam" id="PF11258"/>
    </source>
</evidence>
<dbReference type="Proteomes" id="UP000028058">
    <property type="component" value="Unassembled WGS sequence"/>
</dbReference>